<dbReference type="InterPro" id="IPR022113">
    <property type="entry name" value="TMEM131L_N"/>
</dbReference>
<feature type="region of interest" description="Disordered" evidence="7">
    <location>
        <begin position="932"/>
        <end position="955"/>
    </location>
</feature>
<dbReference type="PANTHER" id="PTHR22050">
    <property type="entry name" value="RW1 PROTEIN HOMOLOG"/>
    <property type="match status" value="1"/>
</dbReference>
<evidence type="ECO:0000256" key="5">
    <source>
        <dbReference type="ARBA" id="ARBA00022989"/>
    </source>
</evidence>
<evidence type="ECO:0000313" key="14">
    <source>
        <dbReference type="Proteomes" id="UP000623129"/>
    </source>
</evidence>
<dbReference type="Pfam" id="PF12371">
    <property type="entry name" value="TMEM131_like_N"/>
    <property type="match status" value="1"/>
</dbReference>
<evidence type="ECO:0000256" key="6">
    <source>
        <dbReference type="ARBA" id="ARBA00023136"/>
    </source>
</evidence>
<dbReference type="OrthoDB" id="168404at2759"/>
<keyword evidence="5 8" id="KW-1133">Transmembrane helix</keyword>
<dbReference type="Pfam" id="PF24501">
    <property type="entry name" value="Ig_TMEM131L_5"/>
    <property type="match status" value="1"/>
</dbReference>
<comment type="subcellular location">
    <subcellularLocation>
        <location evidence="1">Membrane</location>
        <topology evidence="1">Single-pass type I membrane protein</topology>
    </subcellularLocation>
</comment>
<sequence>MSRENFYLLMLYNLFLLSFPLFFSVEGSDSLASQPEILPSSNKLKFDSSSTCFGFGALCSDSASLCFPSVKPDFSVRSSQQHETGNTNPEQSVSFSLTNGDVVTCSSVESKSTDGVHRSFGGYNTASCQAPLIPDDWMKASNGVTGDLEEGIKDAEIGRLNRFPSSLNVEITPSLLDWGITSLYGASISTLTLTNLNKDSVLDVYEPYCTDPQFYPYNFDEVSIEPGENASIYFVFLPRNLGSSSAQVVLQTSFGGFVLQAKGAAIDSPYKIEPLVGIDLHLSGVLSKTLSIHNPFEESIYVEEVAVWMSASESVIQANHAICQLDTSATSPSEVEWFNMGNEWNELPRVDLRPINNWEILPKNGNAIVELRLQADSRGKVFGAICMKLRNGISQRVSTVVVPLEVQVHDNPTYSALMGWGSISASYNSHTACDGSGLIFTLYLKNDGLDLLSIVNIFEEKEGDKMYGIRYVKHLVLFPASTTAVALISHKSRNAMSEIRGAELECNVVVETNHSSNAFLRIPCEDFARVSNGDAGADLESVPERQQEEAMNPKTRSLGGILEDLTEEKSSPFGEVDASDLILANWLSHGKAAGSSLLIDQLVLFPPVQIGSHFSQPITVKNPGPAPALVQLVLNSEEVITDCKTSDDDSSEHTFPTRSPEIGTIETRLGFSVADSALMEVVLHPFESASLGPVIFHPSSRCTWSSSALIRNNVSGIEWVSLHASGGSHSISLIDGPEPVWKIEFELDADPIKNISSSLQSEVKCPSCEYQFSKEIYAKNTGELPLEIKKIRVSGTDCRSDGFTISRNCLGFNLFPGESELIGVSYRPDFSSGMVQRDLELVMAGGIFVIPMKVQVPVCMVGQCRRMSAYWRVSCFLLFAAIVFAVVLVFVRVMPLSLTLGSSEYYFRLDNGEHCAGQDDNRLFFHHSTKASRSVGREQKKQDRPPFMSNYPIYQSTPKWNDTDLISSDQLKKSATPFYSSLKPTKDPVPAPVETPQTDNTNNLTIRVVREKGKRRKKRTPSNNSNLAAKLEVSSSHSSNSTPSSPLSPSGSTPKQAWPLSPDSNPTANAFRPSARTEEVKMASKIENEPSYYPSLVFSGPHVNNSIFLAETSPIAPHARAPGPKAVKEKSAKREENEGVSAKEFTYDMWADHFSGHVMYSEGRDADYSKSFFAIQPQVSPPSFGGNLNNNGYNGNVTGVSGMN</sequence>
<feature type="compositionally biased region" description="Polar residues" evidence="7">
    <location>
        <begin position="995"/>
        <end position="1005"/>
    </location>
</feature>
<dbReference type="PANTHER" id="PTHR22050:SF0">
    <property type="entry name" value="TRANSMEMBRANE PROTEIN 131 HOMOLOG"/>
    <property type="match status" value="1"/>
</dbReference>
<dbReference type="Proteomes" id="UP000623129">
    <property type="component" value="Unassembled WGS sequence"/>
</dbReference>
<name>A0A833QP63_9POAL</name>
<comment type="caution">
    <text evidence="13">The sequence shown here is derived from an EMBL/GenBank/DDBJ whole genome shotgun (WGS) entry which is preliminary data.</text>
</comment>
<evidence type="ECO:0000256" key="7">
    <source>
        <dbReference type="SAM" id="MobiDB-lite"/>
    </source>
</evidence>
<evidence type="ECO:0000313" key="13">
    <source>
        <dbReference type="EMBL" id="KAF3326493.1"/>
    </source>
</evidence>
<keyword evidence="6 8" id="KW-0472">Membrane</keyword>
<feature type="region of interest" description="Disordered" evidence="7">
    <location>
        <begin position="977"/>
        <end position="1081"/>
    </location>
</feature>
<evidence type="ECO:0000256" key="3">
    <source>
        <dbReference type="ARBA" id="ARBA00022692"/>
    </source>
</evidence>
<keyword evidence="14" id="KW-1185">Reference proteome</keyword>
<dbReference type="Pfam" id="PF24474">
    <property type="entry name" value="DUF7579"/>
    <property type="match status" value="1"/>
</dbReference>
<feature type="compositionally biased region" description="Basic and acidic residues" evidence="7">
    <location>
        <begin position="935"/>
        <end position="944"/>
    </location>
</feature>
<dbReference type="InterPro" id="IPR039877">
    <property type="entry name" value="TMEM131-like"/>
</dbReference>
<protein>
    <submittedName>
        <fullName evidence="13">Transmembrane protein 131</fullName>
    </submittedName>
</protein>
<dbReference type="InterPro" id="IPR056001">
    <property type="entry name" value="DUF7579"/>
</dbReference>
<dbReference type="AlphaFoldDB" id="A0A833QP63"/>
<dbReference type="GO" id="GO:0016020">
    <property type="term" value="C:membrane"/>
    <property type="evidence" value="ECO:0007669"/>
    <property type="project" value="UniProtKB-SubCell"/>
</dbReference>
<evidence type="ECO:0000256" key="9">
    <source>
        <dbReference type="SAM" id="SignalP"/>
    </source>
</evidence>
<feature type="compositionally biased region" description="Basic and acidic residues" evidence="7">
    <location>
        <begin position="1126"/>
        <end position="1137"/>
    </location>
</feature>
<keyword evidence="3 8" id="KW-0812">Transmembrane</keyword>
<feature type="domain" description="Transmembrane protein 131-like N-terminal" evidence="10">
    <location>
        <begin position="169"/>
        <end position="252"/>
    </location>
</feature>
<keyword evidence="4 9" id="KW-0732">Signal</keyword>
<feature type="compositionally biased region" description="Low complexity" evidence="7">
    <location>
        <begin position="1034"/>
        <end position="1054"/>
    </location>
</feature>
<proteinExistence type="inferred from homology"/>
<evidence type="ECO:0000256" key="4">
    <source>
        <dbReference type="ARBA" id="ARBA00022729"/>
    </source>
</evidence>
<organism evidence="13 14">
    <name type="scientific">Carex littledalei</name>
    <dbReference type="NCBI Taxonomy" id="544730"/>
    <lineage>
        <taxon>Eukaryota</taxon>
        <taxon>Viridiplantae</taxon>
        <taxon>Streptophyta</taxon>
        <taxon>Embryophyta</taxon>
        <taxon>Tracheophyta</taxon>
        <taxon>Spermatophyta</taxon>
        <taxon>Magnoliopsida</taxon>
        <taxon>Liliopsida</taxon>
        <taxon>Poales</taxon>
        <taxon>Cyperaceae</taxon>
        <taxon>Cyperoideae</taxon>
        <taxon>Cariceae</taxon>
        <taxon>Carex</taxon>
        <taxon>Carex subgen. Euthyceras</taxon>
    </lineage>
</organism>
<accession>A0A833QP63</accession>
<gene>
    <name evidence="13" type="ORF">FCM35_KLT08123</name>
</gene>
<feature type="transmembrane region" description="Helical" evidence="8">
    <location>
        <begin position="869"/>
        <end position="891"/>
    </location>
</feature>
<evidence type="ECO:0000259" key="10">
    <source>
        <dbReference type="Pfam" id="PF12371"/>
    </source>
</evidence>
<feature type="region of interest" description="Disordered" evidence="7">
    <location>
        <begin position="1119"/>
        <end position="1139"/>
    </location>
</feature>
<evidence type="ECO:0000256" key="8">
    <source>
        <dbReference type="SAM" id="Phobius"/>
    </source>
</evidence>
<feature type="signal peptide" evidence="9">
    <location>
        <begin position="1"/>
        <end position="27"/>
    </location>
</feature>
<feature type="chain" id="PRO_5032660602" evidence="9">
    <location>
        <begin position="28"/>
        <end position="1204"/>
    </location>
</feature>
<evidence type="ECO:0000256" key="1">
    <source>
        <dbReference type="ARBA" id="ARBA00004479"/>
    </source>
</evidence>
<feature type="domain" description="DUF7579" evidence="11">
    <location>
        <begin position="421"/>
        <end position="532"/>
    </location>
</feature>
<evidence type="ECO:0000259" key="12">
    <source>
        <dbReference type="Pfam" id="PF24501"/>
    </source>
</evidence>
<dbReference type="EMBL" id="SWLB01000018">
    <property type="protein sequence ID" value="KAF3326493.1"/>
    <property type="molecule type" value="Genomic_DNA"/>
</dbReference>
<comment type="similarity">
    <text evidence="2">Belongs to the TMEM131 family.</text>
</comment>
<evidence type="ECO:0000256" key="2">
    <source>
        <dbReference type="ARBA" id="ARBA00006682"/>
    </source>
</evidence>
<dbReference type="InterPro" id="IPR055437">
    <property type="entry name" value="TMEM131L_Ig_5"/>
</dbReference>
<evidence type="ECO:0000259" key="11">
    <source>
        <dbReference type="Pfam" id="PF24474"/>
    </source>
</evidence>
<reference evidence="13" key="1">
    <citation type="submission" date="2020-01" db="EMBL/GenBank/DDBJ databases">
        <title>Genome sequence of Kobresia littledalei, the first chromosome-level genome in the family Cyperaceae.</title>
        <authorList>
            <person name="Qu G."/>
        </authorList>
    </citation>
    <scope>NUCLEOTIDE SEQUENCE</scope>
    <source>
        <strain evidence="13">C.B.Clarke</strain>
        <tissue evidence="13">Leaf</tissue>
    </source>
</reference>
<feature type="domain" description="TMEM131L fifth Ig-like" evidence="12">
    <location>
        <begin position="780"/>
        <end position="845"/>
    </location>
</feature>